<dbReference type="Gene3D" id="3.40.50.1820">
    <property type="entry name" value="alpha/beta hydrolase"/>
    <property type="match status" value="2"/>
</dbReference>
<gene>
    <name evidence="3" type="ORF">ACFO26_09905</name>
</gene>
<accession>A0ABV9JFH1</accession>
<name>A0ABV9JFH1_9LACT</name>
<evidence type="ECO:0000259" key="2">
    <source>
        <dbReference type="Pfam" id="PF00561"/>
    </source>
</evidence>
<evidence type="ECO:0000313" key="4">
    <source>
        <dbReference type="Proteomes" id="UP001595987"/>
    </source>
</evidence>
<protein>
    <submittedName>
        <fullName evidence="3">Alpha/beta fold hydrolase</fullName>
    </submittedName>
</protein>
<proteinExistence type="predicted"/>
<dbReference type="InterPro" id="IPR029058">
    <property type="entry name" value="AB_hydrolase_fold"/>
</dbReference>
<evidence type="ECO:0000256" key="1">
    <source>
        <dbReference type="ARBA" id="ARBA00022801"/>
    </source>
</evidence>
<dbReference type="InterPro" id="IPR050266">
    <property type="entry name" value="AB_hydrolase_sf"/>
</dbReference>
<dbReference type="PANTHER" id="PTHR43798:SF31">
    <property type="entry name" value="AB HYDROLASE SUPERFAMILY PROTEIN YCLE"/>
    <property type="match status" value="1"/>
</dbReference>
<dbReference type="Proteomes" id="UP001595987">
    <property type="component" value="Unassembled WGS sequence"/>
</dbReference>
<dbReference type="InterPro" id="IPR000073">
    <property type="entry name" value="AB_hydrolase_1"/>
</dbReference>
<dbReference type="Pfam" id="PF00561">
    <property type="entry name" value="Abhydrolase_1"/>
    <property type="match status" value="1"/>
</dbReference>
<dbReference type="PRINTS" id="PR00111">
    <property type="entry name" value="ABHYDROLASE"/>
</dbReference>
<organism evidence="3 4">
    <name type="scientific">Lactococcus nasutitermitis</name>
    <dbReference type="NCBI Taxonomy" id="1652957"/>
    <lineage>
        <taxon>Bacteria</taxon>
        <taxon>Bacillati</taxon>
        <taxon>Bacillota</taxon>
        <taxon>Bacilli</taxon>
        <taxon>Lactobacillales</taxon>
        <taxon>Streptococcaceae</taxon>
        <taxon>Lactococcus</taxon>
    </lineage>
</organism>
<sequence length="228" mass="25765">MALENYFTASDGTKLFYYKLGQGPVLIFLHGNSESSWIFRKQIRFLKANYTCLALDTRAHGRSHFRGKRIKFEQLAQDLLEIMNAENIAVANLLGFSDGANTAMLFASQYPERVNKLILNAGNLTQLGFIRPVGLLIKLIGKVAYKSPVLRLLSEETGLKFDDLKNIKADTLVLNGQFDVVKSHHAREIAASIPHSHFQILSFGTHLTFYFRPGRFNTIVNNFLKNKT</sequence>
<reference evidence="4" key="1">
    <citation type="journal article" date="2019" name="Int. J. Syst. Evol. Microbiol.">
        <title>The Global Catalogue of Microorganisms (GCM) 10K type strain sequencing project: providing services to taxonomists for standard genome sequencing and annotation.</title>
        <authorList>
            <consortium name="The Broad Institute Genomics Platform"/>
            <consortium name="The Broad Institute Genome Sequencing Center for Infectious Disease"/>
            <person name="Wu L."/>
            <person name="Ma J."/>
        </authorList>
    </citation>
    <scope>NUCLEOTIDE SEQUENCE [LARGE SCALE GENOMIC DNA]</scope>
    <source>
        <strain evidence="4">CCUG 63287</strain>
    </source>
</reference>
<dbReference type="GO" id="GO:0016787">
    <property type="term" value="F:hydrolase activity"/>
    <property type="evidence" value="ECO:0007669"/>
    <property type="project" value="UniProtKB-KW"/>
</dbReference>
<keyword evidence="1 3" id="KW-0378">Hydrolase</keyword>
<comment type="caution">
    <text evidence="3">The sequence shown here is derived from an EMBL/GenBank/DDBJ whole genome shotgun (WGS) entry which is preliminary data.</text>
</comment>
<feature type="domain" description="AB hydrolase-1" evidence="2">
    <location>
        <begin position="24"/>
        <end position="122"/>
    </location>
</feature>
<dbReference type="EMBL" id="JBHSGD010000008">
    <property type="protein sequence ID" value="MFC4653217.1"/>
    <property type="molecule type" value="Genomic_DNA"/>
</dbReference>
<dbReference type="SUPFAM" id="SSF53474">
    <property type="entry name" value="alpha/beta-Hydrolases"/>
    <property type="match status" value="1"/>
</dbReference>
<evidence type="ECO:0000313" key="3">
    <source>
        <dbReference type="EMBL" id="MFC4653217.1"/>
    </source>
</evidence>
<dbReference type="RefSeq" id="WP_213536397.1">
    <property type="nucleotide sequence ID" value="NZ_BOVQ01000006.1"/>
</dbReference>
<keyword evidence="4" id="KW-1185">Reference proteome</keyword>
<dbReference type="PANTHER" id="PTHR43798">
    <property type="entry name" value="MONOACYLGLYCEROL LIPASE"/>
    <property type="match status" value="1"/>
</dbReference>